<reference evidence="1" key="2">
    <citation type="journal article" date="2022" name="New Phytol.">
        <title>Evolutionary transition to the ectomycorrhizal habit in the genomes of a hyperdiverse lineage of mushroom-forming fungi.</title>
        <authorList>
            <person name="Looney B."/>
            <person name="Miyauchi S."/>
            <person name="Morin E."/>
            <person name="Drula E."/>
            <person name="Courty P.E."/>
            <person name="Kohler A."/>
            <person name="Kuo A."/>
            <person name="LaButti K."/>
            <person name="Pangilinan J."/>
            <person name="Lipzen A."/>
            <person name="Riley R."/>
            <person name="Andreopoulos W."/>
            <person name="He G."/>
            <person name="Johnson J."/>
            <person name="Nolan M."/>
            <person name="Tritt A."/>
            <person name="Barry K.W."/>
            <person name="Grigoriev I.V."/>
            <person name="Nagy L.G."/>
            <person name="Hibbett D."/>
            <person name="Henrissat B."/>
            <person name="Matheny P.B."/>
            <person name="Labbe J."/>
            <person name="Martin F.M."/>
        </authorList>
    </citation>
    <scope>NUCLEOTIDE SEQUENCE</scope>
    <source>
        <strain evidence="1">FP105234-sp</strain>
    </source>
</reference>
<comment type="caution">
    <text evidence="1">The sequence shown here is derived from an EMBL/GenBank/DDBJ whole genome shotgun (WGS) entry which is preliminary data.</text>
</comment>
<protein>
    <submittedName>
        <fullName evidence="1">Uncharacterized protein</fullName>
    </submittedName>
</protein>
<organism evidence="1 2">
    <name type="scientific">Auriscalpium vulgare</name>
    <dbReference type="NCBI Taxonomy" id="40419"/>
    <lineage>
        <taxon>Eukaryota</taxon>
        <taxon>Fungi</taxon>
        <taxon>Dikarya</taxon>
        <taxon>Basidiomycota</taxon>
        <taxon>Agaricomycotina</taxon>
        <taxon>Agaricomycetes</taxon>
        <taxon>Russulales</taxon>
        <taxon>Auriscalpiaceae</taxon>
        <taxon>Auriscalpium</taxon>
    </lineage>
</organism>
<evidence type="ECO:0000313" key="2">
    <source>
        <dbReference type="Proteomes" id="UP000814033"/>
    </source>
</evidence>
<dbReference type="Proteomes" id="UP000814033">
    <property type="component" value="Unassembled WGS sequence"/>
</dbReference>
<gene>
    <name evidence="1" type="ORF">FA95DRAFT_1563824</name>
</gene>
<name>A0ACB8RFL3_9AGAM</name>
<accession>A0ACB8RFL3</accession>
<proteinExistence type="predicted"/>
<evidence type="ECO:0000313" key="1">
    <source>
        <dbReference type="EMBL" id="KAI0042919.1"/>
    </source>
</evidence>
<reference evidence="1" key="1">
    <citation type="submission" date="2021-02" db="EMBL/GenBank/DDBJ databases">
        <authorList>
            <consortium name="DOE Joint Genome Institute"/>
            <person name="Ahrendt S."/>
            <person name="Looney B.P."/>
            <person name="Miyauchi S."/>
            <person name="Morin E."/>
            <person name="Drula E."/>
            <person name="Courty P.E."/>
            <person name="Chicoki N."/>
            <person name="Fauchery L."/>
            <person name="Kohler A."/>
            <person name="Kuo A."/>
            <person name="Labutti K."/>
            <person name="Pangilinan J."/>
            <person name="Lipzen A."/>
            <person name="Riley R."/>
            <person name="Andreopoulos W."/>
            <person name="He G."/>
            <person name="Johnson J."/>
            <person name="Barry K.W."/>
            <person name="Grigoriev I.V."/>
            <person name="Nagy L."/>
            <person name="Hibbett D."/>
            <person name="Henrissat B."/>
            <person name="Matheny P.B."/>
            <person name="Labbe J."/>
            <person name="Martin F."/>
        </authorList>
    </citation>
    <scope>NUCLEOTIDE SEQUENCE</scope>
    <source>
        <strain evidence="1">FP105234-sp</strain>
    </source>
</reference>
<dbReference type="EMBL" id="MU276041">
    <property type="protein sequence ID" value="KAI0042919.1"/>
    <property type="molecule type" value="Genomic_DNA"/>
</dbReference>
<keyword evidence="2" id="KW-1185">Reference proteome</keyword>
<sequence length="620" mass="70395">MAAVASRRPLNHRRPLHQPHPAISPVAQMAARSGSSGTKRTRSPEPLLELQSLNSKRPRATASPSITPAPQDDTKERRRVEREAQREDFKVKYTRAFPGFVFHLHWDIDESVKKRVTARIERMGSRVEDFFSKDSITHFITNKSIPSEEFLHNNKENLTASGSRTPSALKSPIRLRGRAAEEPPVNNDDNLLLKAVEWKMKVWTVAKLESVLDRCQAPLNSAPSKAPVASQQSLSRLLESEKIHGTTERDPTQRQLGFRYFSKNSYFVLIEDLNQDFSTIHATEYPIRKSRDGKETGSWPVPYCDARSRGPFIEFDANEERRAARSEKQERAREQERLRRKARLREQESRRQMKEAEAKRSGDLRRTVSMVNLQRRISLGEDGDRLIDLDAELEESANASGYLASGQYMAASGNSVSVTSTTGTTSTSGRIARSMQLPAMLRDRRQQEVLTSRRVAGDKDKKGDMGPPSAIPERKFLKKSKSTNTMRLSKREEGAKPGYCECCRQKFEDFDKHVTSKKHRKYATNEAHFLQLDYVLGRLRRQTKQEVAEASARLARPRHHEDTDETSPTRSEGTMDDDDGREHGGFSSSEEVADYLPQPRPPPAWGEDIDLDADGEDEEL</sequence>